<keyword evidence="3" id="KW-1185">Reference proteome</keyword>
<protein>
    <recommendedName>
        <fullName evidence="4">CVNH domain-containing protein</fullName>
    </recommendedName>
</protein>
<comment type="caution">
    <text evidence="2">The sequence shown here is derived from an EMBL/GenBank/DDBJ whole genome shotgun (WGS) entry which is preliminary data.</text>
</comment>
<gene>
    <name evidence="2" type="ORF">HNP48_005873</name>
</gene>
<reference evidence="2 3" key="1">
    <citation type="submission" date="2020-08" db="EMBL/GenBank/DDBJ databases">
        <title>Functional genomics of gut bacteria from endangered species of beetles.</title>
        <authorList>
            <person name="Carlos-Shanley C."/>
        </authorList>
    </citation>
    <scope>NUCLEOTIDE SEQUENCE [LARGE SCALE GENOMIC DNA]</scope>
    <source>
        <strain evidence="2 3">S00198</strain>
    </source>
</reference>
<evidence type="ECO:0008006" key="4">
    <source>
        <dbReference type="Google" id="ProtNLM"/>
    </source>
</evidence>
<name>A0A7X0PK14_9BURK</name>
<feature type="signal peptide" evidence="1">
    <location>
        <begin position="1"/>
        <end position="23"/>
    </location>
</feature>
<proteinExistence type="predicted"/>
<organism evidence="2 3">
    <name type="scientific">Acidovorax soli</name>
    <dbReference type="NCBI Taxonomy" id="592050"/>
    <lineage>
        <taxon>Bacteria</taxon>
        <taxon>Pseudomonadati</taxon>
        <taxon>Pseudomonadota</taxon>
        <taxon>Betaproteobacteria</taxon>
        <taxon>Burkholderiales</taxon>
        <taxon>Comamonadaceae</taxon>
        <taxon>Acidovorax</taxon>
    </lineage>
</organism>
<evidence type="ECO:0000256" key="1">
    <source>
        <dbReference type="SAM" id="SignalP"/>
    </source>
</evidence>
<dbReference type="Proteomes" id="UP000575083">
    <property type="component" value="Unassembled WGS sequence"/>
</dbReference>
<dbReference type="AlphaFoldDB" id="A0A7X0PK14"/>
<feature type="chain" id="PRO_5031295556" description="CVNH domain-containing protein" evidence="1">
    <location>
        <begin position="24"/>
        <end position="147"/>
    </location>
</feature>
<evidence type="ECO:0000313" key="2">
    <source>
        <dbReference type="EMBL" id="MBB6563154.1"/>
    </source>
</evidence>
<accession>A0A7X0PK14</accession>
<evidence type="ECO:0000313" key="3">
    <source>
        <dbReference type="Proteomes" id="UP000575083"/>
    </source>
</evidence>
<dbReference type="EMBL" id="JACHLK010000017">
    <property type="protein sequence ID" value="MBB6563154.1"/>
    <property type="molecule type" value="Genomic_DNA"/>
</dbReference>
<dbReference type="RefSeq" id="WP_184863884.1">
    <property type="nucleotide sequence ID" value="NZ_JACHLK010000017.1"/>
</dbReference>
<keyword evidence="1" id="KW-0732">Signal</keyword>
<sequence>MLRTLRACLVVAAALLASGAGHAGCSEVLSGRSSTHEVTINDGGCEFGKLMIGVEVLRSAKPQPAAVARSSASGMVAFDSQCQWTPDGRAGFACGADGATVLAGATYRRVPGRKKVCGDPRWPVYQCTQGCSQPGVPRVLRIDPYEC</sequence>